<name>A0AAD7HM49_9AGAR</name>
<evidence type="ECO:0000256" key="12">
    <source>
        <dbReference type="ARBA" id="ARBA00023136"/>
    </source>
</evidence>
<comment type="cofactor">
    <cofactor evidence="1 13">
        <name>heme</name>
        <dbReference type="ChEBI" id="CHEBI:30413"/>
    </cofactor>
</comment>
<protein>
    <submittedName>
        <fullName evidence="14">Cytochrome P450</fullName>
    </submittedName>
</protein>
<dbReference type="AlphaFoldDB" id="A0AAD7HM49"/>
<evidence type="ECO:0000256" key="13">
    <source>
        <dbReference type="PIRSR" id="PIRSR602403-1"/>
    </source>
</evidence>
<dbReference type="InterPro" id="IPR002403">
    <property type="entry name" value="Cyt_P450_E_grp-IV"/>
</dbReference>
<comment type="subcellular location">
    <subcellularLocation>
        <location evidence="2">Membrane</location>
    </subcellularLocation>
</comment>
<feature type="binding site" description="axial binding residue" evidence="13">
    <location>
        <position position="489"/>
    </location>
    <ligand>
        <name>heme</name>
        <dbReference type="ChEBI" id="CHEBI:30413"/>
    </ligand>
    <ligandPart>
        <name>Fe</name>
        <dbReference type="ChEBI" id="CHEBI:18248"/>
    </ligandPart>
</feature>
<evidence type="ECO:0000256" key="10">
    <source>
        <dbReference type="ARBA" id="ARBA00023004"/>
    </source>
</evidence>
<evidence type="ECO:0000256" key="8">
    <source>
        <dbReference type="ARBA" id="ARBA00022989"/>
    </source>
</evidence>
<organism evidence="14 15">
    <name type="scientific">Mycena metata</name>
    <dbReference type="NCBI Taxonomy" id="1033252"/>
    <lineage>
        <taxon>Eukaryota</taxon>
        <taxon>Fungi</taxon>
        <taxon>Dikarya</taxon>
        <taxon>Basidiomycota</taxon>
        <taxon>Agaricomycotina</taxon>
        <taxon>Agaricomycetes</taxon>
        <taxon>Agaricomycetidae</taxon>
        <taxon>Agaricales</taxon>
        <taxon>Marasmiineae</taxon>
        <taxon>Mycenaceae</taxon>
        <taxon>Mycena</taxon>
    </lineage>
</organism>
<keyword evidence="12" id="KW-0472">Membrane</keyword>
<keyword evidence="11" id="KW-0503">Monooxygenase</keyword>
<comment type="caution">
    <text evidence="14">The sequence shown here is derived from an EMBL/GenBank/DDBJ whole genome shotgun (WGS) entry which is preliminary data.</text>
</comment>
<dbReference type="Pfam" id="PF00067">
    <property type="entry name" value="p450"/>
    <property type="match status" value="2"/>
</dbReference>
<evidence type="ECO:0000256" key="11">
    <source>
        <dbReference type="ARBA" id="ARBA00023033"/>
    </source>
</evidence>
<keyword evidence="6" id="KW-0812">Transmembrane</keyword>
<dbReference type="InterPro" id="IPR001128">
    <property type="entry name" value="Cyt_P450"/>
</dbReference>
<evidence type="ECO:0000256" key="1">
    <source>
        <dbReference type="ARBA" id="ARBA00001971"/>
    </source>
</evidence>
<dbReference type="InterPro" id="IPR050121">
    <property type="entry name" value="Cytochrome_P450_monoxygenase"/>
</dbReference>
<dbReference type="GO" id="GO:0005506">
    <property type="term" value="F:iron ion binding"/>
    <property type="evidence" value="ECO:0007669"/>
    <property type="project" value="InterPro"/>
</dbReference>
<dbReference type="GO" id="GO:0016705">
    <property type="term" value="F:oxidoreductase activity, acting on paired donors, with incorporation or reduction of molecular oxygen"/>
    <property type="evidence" value="ECO:0007669"/>
    <property type="project" value="InterPro"/>
</dbReference>
<dbReference type="PRINTS" id="PR00385">
    <property type="entry name" value="P450"/>
</dbReference>
<keyword evidence="9" id="KW-0560">Oxidoreductase</keyword>
<dbReference type="GO" id="GO:0016020">
    <property type="term" value="C:membrane"/>
    <property type="evidence" value="ECO:0007669"/>
    <property type="project" value="UniProtKB-SubCell"/>
</dbReference>
<evidence type="ECO:0000256" key="7">
    <source>
        <dbReference type="ARBA" id="ARBA00022723"/>
    </source>
</evidence>
<dbReference type="Proteomes" id="UP001215598">
    <property type="component" value="Unassembled WGS sequence"/>
</dbReference>
<dbReference type="SUPFAM" id="SSF48264">
    <property type="entry name" value="Cytochrome P450"/>
    <property type="match status" value="1"/>
</dbReference>
<comment type="pathway">
    <text evidence="3">Secondary metabolite biosynthesis; terpenoid biosynthesis.</text>
</comment>
<evidence type="ECO:0000256" key="5">
    <source>
        <dbReference type="ARBA" id="ARBA00022617"/>
    </source>
</evidence>
<reference evidence="14" key="1">
    <citation type="submission" date="2023-03" db="EMBL/GenBank/DDBJ databases">
        <title>Massive genome expansion in bonnet fungi (Mycena s.s.) driven by repeated elements and novel gene families across ecological guilds.</title>
        <authorList>
            <consortium name="Lawrence Berkeley National Laboratory"/>
            <person name="Harder C.B."/>
            <person name="Miyauchi S."/>
            <person name="Viragh M."/>
            <person name="Kuo A."/>
            <person name="Thoen E."/>
            <person name="Andreopoulos B."/>
            <person name="Lu D."/>
            <person name="Skrede I."/>
            <person name="Drula E."/>
            <person name="Henrissat B."/>
            <person name="Morin E."/>
            <person name="Kohler A."/>
            <person name="Barry K."/>
            <person name="LaButti K."/>
            <person name="Morin E."/>
            <person name="Salamov A."/>
            <person name="Lipzen A."/>
            <person name="Mereny Z."/>
            <person name="Hegedus B."/>
            <person name="Baldrian P."/>
            <person name="Stursova M."/>
            <person name="Weitz H."/>
            <person name="Taylor A."/>
            <person name="Grigoriev I.V."/>
            <person name="Nagy L.G."/>
            <person name="Martin F."/>
            <person name="Kauserud H."/>
        </authorList>
    </citation>
    <scope>NUCLEOTIDE SEQUENCE</scope>
    <source>
        <strain evidence="14">CBHHK182m</strain>
    </source>
</reference>
<dbReference type="GO" id="GO:0004497">
    <property type="term" value="F:monooxygenase activity"/>
    <property type="evidence" value="ECO:0007669"/>
    <property type="project" value="UniProtKB-KW"/>
</dbReference>
<dbReference type="PANTHER" id="PTHR24305">
    <property type="entry name" value="CYTOCHROME P450"/>
    <property type="match status" value="1"/>
</dbReference>
<proteinExistence type="inferred from homology"/>
<keyword evidence="15" id="KW-1185">Reference proteome</keyword>
<evidence type="ECO:0000256" key="6">
    <source>
        <dbReference type="ARBA" id="ARBA00022692"/>
    </source>
</evidence>
<dbReference type="CDD" id="cd11069">
    <property type="entry name" value="CYP_FUM15-like"/>
    <property type="match status" value="1"/>
</dbReference>
<keyword evidence="5 13" id="KW-0349">Heme</keyword>
<sequence>MFLILFASCAAAVAAFAVFSILRAVYREFNSPIRDLPGPECSNLLFGHHKELTKEDSTALQQQWVREYGRTLRLRDLFGRTKVYTVDTKAISHFLTHPESYQRPALSKYLLSRVVGPGLLVAEGAAHRQQRRIMSPAFGTPQIRELVPLFLDKAIELREIWGERTATGSGTTRVDGLSWLNKATLDIIGLAGFNYNFNSLRAQQPMELATAFSALMEASAKVDLIRMIQGLVPILRIIPTKYDAIVSVSEATMTRIGRQILRDSKAGMAEHGTYAKGSSRSRDLFSLLVRANSAKNVSPSQRLSEKDVLAQVPTFLVAGHETTSTAMIWALFALTQNVPAQTRLRAELLRVPTDLPTMEELNALPYLDCVVREALRLYAPVPWTSRVATADDIVPLSTPGTDANGTVHETLWLAPEFFLMTLNRLHKIRISKGQAIMIPIAAINRDKEIWGADADQFIPERWDSDPRISTAIPGIWGEMLTFIGGPRACIGYRFSILEMKALLFTLVRAFEFELPVPADDIGVRVAVVRHPFVLSEPDKGHQMPLVVRAYTGC</sequence>
<accession>A0AAD7HM49</accession>
<dbReference type="InterPro" id="IPR036396">
    <property type="entry name" value="Cyt_P450_sf"/>
</dbReference>
<dbReference type="GO" id="GO:0020037">
    <property type="term" value="F:heme binding"/>
    <property type="evidence" value="ECO:0007669"/>
    <property type="project" value="InterPro"/>
</dbReference>
<dbReference type="PANTHER" id="PTHR24305:SF166">
    <property type="entry name" value="CYTOCHROME P450 12A4, MITOCHONDRIAL-RELATED"/>
    <property type="match status" value="1"/>
</dbReference>
<evidence type="ECO:0000256" key="9">
    <source>
        <dbReference type="ARBA" id="ARBA00023002"/>
    </source>
</evidence>
<comment type="similarity">
    <text evidence="4">Belongs to the cytochrome P450 family.</text>
</comment>
<evidence type="ECO:0000313" key="14">
    <source>
        <dbReference type="EMBL" id="KAJ7723913.1"/>
    </source>
</evidence>
<dbReference type="EMBL" id="JARKIB010000207">
    <property type="protein sequence ID" value="KAJ7723913.1"/>
    <property type="molecule type" value="Genomic_DNA"/>
</dbReference>
<keyword evidence="8" id="KW-1133">Transmembrane helix</keyword>
<keyword evidence="7 13" id="KW-0479">Metal-binding</keyword>
<keyword evidence="10 13" id="KW-0408">Iron</keyword>
<dbReference type="Gene3D" id="1.10.630.10">
    <property type="entry name" value="Cytochrome P450"/>
    <property type="match status" value="1"/>
</dbReference>
<evidence type="ECO:0000313" key="15">
    <source>
        <dbReference type="Proteomes" id="UP001215598"/>
    </source>
</evidence>
<evidence type="ECO:0000256" key="4">
    <source>
        <dbReference type="ARBA" id="ARBA00010617"/>
    </source>
</evidence>
<evidence type="ECO:0000256" key="3">
    <source>
        <dbReference type="ARBA" id="ARBA00004721"/>
    </source>
</evidence>
<dbReference type="PRINTS" id="PR00465">
    <property type="entry name" value="EP450IV"/>
</dbReference>
<evidence type="ECO:0000256" key="2">
    <source>
        <dbReference type="ARBA" id="ARBA00004370"/>
    </source>
</evidence>
<gene>
    <name evidence="14" type="ORF">B0H16DRAFT_330800</name>
</gene>